<reference evidence="2" key="1">
    <citation type="submission" date="2014-07" db="EMBL/GenBank/DDBJ databases">
        <title>Identification of a novel salt tolerance gene in wild soybean by whole-genome sequencing.</title>
        <authorList>
            <person name="Lam H.-M."/>
            <person name="Qi X."/>
            <person name="Li M.-W."/>
            <person name="Liu X."/>
            <person name="Xie M."/>
            <person name="Ni M."/>
            <person name="Xu X."/>
        </authorList>
    </citation>
    <scope>NUCLEOTIDE SEQUENCE [LARGE SCALE GENOMIC DNA]</scope>
    <source>
        <tissue evidence="2">Root</tissue>
    </source>
</reference>
<dbReference type="Proteomes" id="UP000053555">
    <property type="component" value="Unassembled WGS sequence"/>
</dbReference>
<feature type="region of interest" description="Disordered" evidence="1">
    <location>
        <begin position="52"/>
        <end position="89"/>
    </location>
</feature>
<dbReference type="AlphaFoldDB" id="A0A0B2RY90"/>
<accession>A0A0B2RY90</accession>
<proteinExistence type="predicted"/>
<gene>
    <name evidence="2" type="ORF">glysoja_042071</name>
</gene>
<feature type="compositionally biased region" description="Basic and acidic residues" evidence="1">
    <location>
        <begin position="52"/>
        <end position="67"/>
    </location>
</feature>
<evidence type="ECO:0000313" key="2">
    <source>
        <dbReference type="EMBL" id="KHN37970.1"/>
    </source>
</evidence>
<organism evidence="2">
    <name type="scientific">Glycine soja</name>
    <name type="common">Wild soybean</name>
    <dbReference type="NCBI Taxonomy" id="3848"/>
    <lineage>
        <taxon>Eukaryota</taxon>
        <taxon>Viridiplantae</taxon>
        <taxon>Streptophyta</taxon>
        <taxon>Embryophyta</taxon>
        <taxon>Tracheophyta</taxon>
        <taxon>Spermatophyta</taxon>
        <taxon>Magnoliopsida</taxon>
        <taxon>eudicotyledons</taxon>
        <taxon>Gunneridae</taxon>
        <taxon>Pentapetalae</taxon>
        <taxon>rosids</taxon>
        <taxon>fabids</taxon>
        <taxon>Fabales</taxon>
        <taxon>Fabaceae</taxon>
        <taxon>Papilionoideae</taxon>
        <taxon>50 kb inversion clade</taxon>
        <taxon>NPAAA clade</taxon>
        <taxon>indigoferoid/millettioid clade</taxon>
        <taxon>Phaseoleae</taxon>
        <taxon>Glycine</taxon>
        <taxon>Glycine subgen. Soja</taxon>
    </lineage>
</organism>
<feature type="non-terminal residue" evidence="2">
    <location>
        <position position="89"/>
    </location>
</feature>
<feature type="compositionally biased region" description="Basic and acidic residues" evidence="1">
    <location>
        <begin position="76"/>
        <end position="89"/>
    </location>
</feature>
<protein>
    <recommendedName>
        <fullName evidence="3">Retrovirus-related Pol polyprotein from transposon TNT 1-94</fullName>
    </recommendedName>
</protein>
<evidence type="ECO:0008006" key="3">
    <source>
        <dbReference type="Google" id="ProtNLM"/>
    </source>
</evidence>
<dbReference type="EMBL" id="KN646712">
    <property type="protein sequence ID" value="KHN37970.1"/>
    <property type="molecule type" value="Genomic_DNA"/>
</dbReference>
<evidence type="ECO:0000256" key="1">
    <source>
        <dbReference type="SAM" id="MobiDB-lite"/>
    </source>
</evidence>
<dbReference type="Pfam" id="PF14223">
    <property type="entry name" value="Retrotran_gag_2"/>
    <property type="match status" value="1"/>
</dbReference>
<name>A0A0B2RY90_GLYSO</name>
<sequence>MKCCGEQIKEQLVIEKVLRTLTSKFDHIVVAIEESKDLTSFKLEELQSSLEAHEQRLRERNPEKHNDQALQAQTSRKFDKQGDKSKKNK</sequence>